<dbReference type="GeneID" id="112495050"/>
<feature type="transmembrane region" description="Helical" evidence="1">
    <location>
        <begin position="45"/>
        <end position="65"/>
    </location>
</feature>
<reference evidence="3" key="1">
    <citation type="submission" date="2025-08" db="UniProtKB">
        <authorList>
            <consortium name="RefSeq"/>
        </authorList>
    </citation>
    <scope>IDENTIFICATION</scope>
</reference>
<dbReference type="AlphaFoldDB" id="A0AAJ7RR05"/>
<proteinExistence type="predicted"/>
<sequence>MDTSLIELTIRNRHRILRTDPDDGGHRWSGSFSHMDRATSSKFSVAWAMLTVTTIGIIIVTITTASMNYPIDLRFQTEHFGASFSGWSSVPLRNESLRHRERMLLHDSFYIQVLS</sequence>
<organism evidence="2 3">
    <name type="scientific">Cephus cinctus</name>
    <name type="common">Wheat stem sawfly</name>
    <dbReference type="NCBI Taxonomy" id="211228"/>
    <lineage>
        <taxon>Eukaryota</taxon>
        <taxon>Metazoa</taxon>
        <taxon>Ecdysozoa</taxon>
        <taxon>Arthropoda</taxon>
        <taxon>Hexapoda</taxon>
        <taxon>Insecta</taxon>
        <taxon>Pterygota</taxon>
        <taxon>Neoptera</taxon>
        <taxon>Endopterygota</taxon>
        <taxon>Hymenoptera</taxon>
        <taxon>Cephoidea</taxon>
        <taxon>Cephidae</taxon>
        <taxon>Cephus</taxon>
    </lineage>
</organism>
<protein>
    <submittedName>
        <fullName evidence="3">Uncharacterized protein LOC112495050</fullName>
    </submittedName>
</protein>
<name>A0AAJ7RR05_CEPCN</name>
<dbReference type="RefSeq" id="XP_024945505.1">
    <property type="nucleotide sequence ID" value="XM_025089737.1"/>
</dbReference>
<keyword evidence="2" id="KW-1185">Reference proteome</keyword>
<accession>A0AAJ7RR05</accession>
<gene>
    <name evidence="3" type="primary">LOC112495050</name>
</gene>
<dbReference type="Proteomes" id="UP000694920">
    <property type="component" value="Unplaced"/>
</dbReference>
<evidence type="ECO:0000313" key="3">
    <source>
        <dbReference type="RefSeq" id="XP_024945505.1"/>
    </source>
</evidence>
<keyword evidence="1" id="KW-1133">Transmembrane helix</keyword>
<evidence type="ECO:0000313" key="2">
    <source>
        <dbReference type="Proteomes" id="UP000694920"/>
    </source>
</evidence>
<keyword evidence="1" id="KW-0472">Membrane</keyword>
<evidence type="ECO:0000256" key="1">
    <source>
        <dbReference type="SAM" id="Phobius"/>
    </source>
</evidence>
<keyword evidence="1" id="KW-0812">Transmembrane</keyword>
<dbReference type="KEGG" id="ccin:112495050"/>